<dbReference type="Gene3D" id="2.70.70.10">
    <property type="entry name" value="Glucose Permease (Domain IIA)"/>
    <property type="match status" value="1"/>
</dbReference>
<dbReference type="InterPro" id="IPR011055">
    <property type="entry name" value="Dup_hybrid_motif"/>
</dbReference>
<evidence type="ECO:0000313" key="3">
    <source>
        <dbReference type="Proteomes" id="UP000192660"/>
    </source>
</evidence>
<evidence type="ECO:0000259" key="1">
    <source>
        <dbReference type="Pfam" id="PF01551"/>
    </source>
</evidence>
<dbReference type="CDD" id="cd12797">
    <property type="entry name" value="M23_peptidase"/>
    <property type="match status" value="1"/>
</dbReference>
<dbReference type="InterPro" id="IPR050570">
    <property type="entry name" value="Cell_wall_metabolism_enzyme"/>
</dbReference>
<dbReference type="AlphaFoldDB" id="A0A1W1WFZ5"/>
<dbReference type="Proteomes" id="UP000192660">
    <property type="component" value="Unassembled WGS sequence"/>
</dbReference>
<protein>
    <submittedName>
        <fullName evidence="2">Peptidase family M23</fullName>
    </submittedName>
</protein>
<gene>
    <name evidence="2" type="ORF">SAMN00768000_2093</name>
</gene>
<dbReference type="SUPFAM" id="SSF51261">
    <property type="entry name" value="Duplicated hybrid motif"/>
    <property type="match status" value="1"/>
</dbReference>
<dbReference type="EMBL" id="FWWY01000001">
    <property type="protein sequence ID" value="SMC05207.1"/>
    <property type="molecule type" value="Genomic_DNA"/>
</dbReference>
<name>A0A1W1WFZ5_SULTA</name>
<dbReference type="GO" id="GO:0004222">
    <property type="term" value="F:metalloendopeptidase activity"/>
    <property type="evidence" value="ECO:0007669"/>
    <property type="project" value="TreeGrafter"/>
</dbReference>
<dbReference type="InterPro" id="IPR016047">
    <property type="entry name" value="M23ase_b-sheet_dom"/>
</dbReference>
<feature type="domain" description="M23ase beta-sheet core" evidence="1">
    <location>
        <begin position="91"/>
        <end position="187"/>
    </location>
</feature>
<proteinExistence type="predicted"/>
<dbReference type="Pfam" id="PF01551">
    <property type="entry name" value="Peptidase_M23"/>
    <property type="match status" value="1"/>
</dbReference>
<dbReference type="RefSeq" id="WP_084661522.1">
    <property type="nucleotide sequence ID" value="NZ_FWWY01000001.1"/>
</dbReference>
<accession>A0A1W1WFZ5</accession>
<dbReference type="STRING" id="28034.BFX07_14225"/>
<reference evidence="3" key="1">
    <citation type="submission" date="2017-04" db="EMBL/GenBank/DDBJ databases">
        <authorList>
            <person name="Varghese N."/>
            <person name="Submissions S."/>
        </authorList>
    </citation>
    <scope>NUCLEOTIDE SEQUENCE [LARGE SCALE GENOMIC DNA]</scope>
    <source>
        <strain evidence="3">DSM 9293</strain>
    </source>
</reference>
<dbReference type="OrthoDB" id="9809488at2"/>
<evidence type="ECO:0000313" key="2">
    <source>
        <dbReference type="EMBL" id="SMC05207.1"/>
    </source>
</evidence>
<organism evidence="2 3">
    <name type="scientific">Sulfobacillus thermosulfidooxidans (strain DSM 9293 / VKM B-1269 / AT-1)</name>
    <dbReference type="NCBI Taxonomy" id="929705"/>
    <lineage>
        <taxon>Bacteria</taxon>
        <taxon>Bacillati</taxon>
        <taxon>Bacillota</taxon>
        <taxon>Clostridia</taxon>
        <taxon>Eubacteriales</taxon>
        <taxon>Clostridiales Family XVII. Incertae Sedis</taxon>
        <taxon>Sulfobacillus</taxon>
    </lineage>
</organism>
<dbReference type="PANTHER" id="PTHR21666:SF270">
    <property type="entry name" value="MUREIN HYDROLASE ACTIVATOR ENVC"/>
    <property type="match status" value="1"/>
</dbReference>
<dbReference type="PANTHER" id="PTHR21666">
    <property type="entry name" value="PEPTIDASE-RELATED"/>
    <property type="match status" value="1"/>
</dbReference>
<sequence>MANRRLTLVGIIGGVAVLGGGLLTLALTHRSAHPVTVPVAHSPSSTAKDHGAQLKSQASSTAAPLMMPVNGSISNPFGWQYSGALNEWYYNPGITISAKAGTPVHAAWGGVVTQVENVNHQGLSVTIKDGDQYETVYGHLGSASVKAGEMVKQGQVIGTVGGSSIYSHQPGSHLDFDVYHGSMAINPEGYLHPSS</sequence>
<keyword evidence="3" id="KW-1185">Reference proteome</keyword>